<feature type="transmembrane region" description="Helical" evidence="4">
    <location>
        <begin position="49"/>
        <end position="71"/>
    </location>
</feature>
<gene>
    <name evidence="5" type="primary">dacB</name>
    <name evidence="5" type="ORF">G6045_17745</name>
</gene>
<reference evidence="5 6" key="1">
    <citation type="submission" date="2020-02" db="EMBL/GenBank/DDBJ databases">
        <title>Whole-genome analyses of novel actinobacteria.</title>
        <authorList>
            <person name="Sahin N."/>
            <person name="Tokatli A."/>
        </authorList>
    </citation>
    <scope>NUCLEOTIDE SEQUENCE [LARGE SCALE GENOMIC DNA]</scope>
    <source>
        <strain evidence="5 6">YC504</strain>
    </source>
</reference>
<keyword evidence="5" id="KW-0645">Protease</keyword>
<dbReference type="PANTHER" id="PTHR30023">
    <property type="entry name" value="D-ALANYL-D-ALANINE CARBOXYPEPTIDASE"/>
    <property type="match status" value="1"/>
</dbReference>
<dbReference type="EMBL" id="JAAKZW010000066">
    <property type="protein sequence ID" value="NGO77490.1"/>
    <property type="molecule type" value="Genomic_DNA"/>
</dbReference>
<dbReference type="NCBIfam" id="TIGR00666">
    <property type="entry name" value="PBP4"/>
    <property type="match status" value="1"/>
</dbReference>
<dbReference type="Gene3D" id="3.40.710.10">
    <property type="entry name" value="DD-peptidase/beta-lactamase superfamily"/>
    <property type="match status" value="2"/>
</dbReference>
<proteinExistence type="inferred from homology"/>
<dbReference type="AlphaFoldDB" id="A0A6G4XKY1"/>
<dbReference type="GO" id="GO:0000270">
    <property type="term" value="P:peptidoglycan metabolic process"/>
    <property type="evidence" value="ECO:0007669"/>
    <property type="project" value="TreeGrafter"/>
</dbReference>
<dbReference type="PRINTS" id="PR00922">
    <property type="entry name" value="DADACBPTASE3"/>
</dbReference>
<organism evidence="5 6">
    <name type="scientific">Streptomyces mesophilus</name>
    <dbReference type="NCBI Taxonomy" id="1775132"/>
    <lineage>
        <taxon>Bacteria</taxon>
        <taxon>Bacillati</taxon>
        <taxon>Actinomycetota</taxon>
        <taxon>Actinomycetes</taxon>
        <taxon>Kitasatosporales</taxon>
        <taxon>Streptomycetaceae</taxon>
        <taxon>Streptomyces</taxon>
    </lineage>
</organism>
<protein>
    <submittedName>
        <fullName evidence="5">D-alanyl-D-alanine carboxypeptidase/D-alanyl-D-alanine-endopeptidase</fullName>
        <ecNumber evidence="5">3.4.16.4</ecNumber>
    </submittedName>
</protein>
<dbReference type="GO" id="GO:0006508">
    <property type="term" value="P:proteolysis"/>
    <property type="evidence" value="ECO:0007669"/>
    <property type="project" value="InterPro"/>
</dbReference>
<evidence type="ECO:0000256" key="3">
    <source>
        <dbReference type="SAM" id="MobiDB-lite"/>
    </source>
</evidence>
<evidence type="ECO:0000313" key="6">
    <source>
        <dbReference type="Proteomes" id="UP000481109"/>
    </source>
</evidence>
<keyword evidence="4" id="KW-0472">Membrane</keyword>
<feature type="region of interest" description="Disordered" evidence="3">
    <location>
        <begin position="1"/>
        <end position="43"/>
    </location>
</feature>
<keyword evidence="4" id="KW-0812">Transmembrane</keyword>
<keyword evidence="4" id="KW-1133">Transmembrane helix</keyword>
<accession>A0A6G4XKY1</accession>
<evidence type="ECO:0000256" key="1">
    <source>
        <dbReference type="ARBA" id="ARBA00006096"/>
    </source>
</evidence>
<dbReference type="InterPro" id="IPR000667">
    <property type="entry name" value="Peptidase_S13"/>
</dbReference>
<feature type="region of interest" description="Disordered" evidence="3">
    <location>
        <begin position="73"/>
        <end position="125"/>
    </location>
</feature>
<evidence type="ECO:0000256" key="4">
    <source>
        <dbReference type="SAM" id="Phobius"/>
    </source>
</evidence>
<feature type="compositionally biased region" description="Basic and acidic residues" evidence="3">
    <location>
        <begin position="86"/>
        <end position="101"/>
    </location>
</feature>
<name>A0A6G4XKY1_9ACTN</name>
<keyword evidence="5" id="KW-0121">Carboxypeptidase</keyword>
<evidence type="ECO:0000256" key="2">
    <source>
        <dbReference type="ARBA" id="ARBA00022801"/>
    </source>
</evidence>
<dbReference type="InterPro" id="IPR012338">
    <property type="entry name" value="Beta-lactam/transpept-like"/>
</dbReference>
<feature type="compositionally biased region" description="Basic and acidic residues" evidence="3">
    <location>
        <begin position="1"/>
        <end position="20"/>
    </location>
</feature>
<comment type="similarity">
    <text evidence="1">Belongs to the peptidase S13 family.</text>
</comment>
<dbReference type="GO" id="GO:0009002">
    <property type="term" value="F:serine-type D-Ala-D-Ala carboxypeptidase activity"/>
    <property type="evidence" value="ECO:0007669"/>
    <property type="project" value="UniProtKB-EC"/>
</dbReference>
<dbReference type="Pfam" id="PF02113">
    <property type="entry name" value="Peptidase_S13"/>
    <property type="match status" value="2"/>
</dbReference>
<sequence>MCDRERGWSVVPELKDRGLAEDAELPEPSRPPRPPRSFRRPGPLKTWQFTAAAATFGLVLSAVVVTAAGPWDSGQRTAERAWAASREADGGADHGRDRGEPDPAPAAPDVLSALGAPQGSAPAPTKSALADVLDPLLKDPSLGTHRTASVVDALTGEELYAAKSGDAVTPASTTKIATAVAALTALGPDHRIVTKAVADPGANELVLVGAGDPTLTARPDGNGGSSLRELARATAKSLAEHPREGKLRLSYDTSLYSGPGLHPIGPNENIAPVSALMIDEGRLDDSASGPAARSGDPAAAAAKRFAEMLREEGVRLEGGAPQASKAGAKAEELGSTASAPLTALVERMLTHSDNDIAEALVRQVALASGEPASFDGAAKAVEKRLRDLQLPVEGAKFADGSGLNRADRVSARLLTALLAKAADPAHPELRPALTGLPVAGFTGTLKNRYAFDEASGAAPGTGLVRAKTGTLTGINTLAGSVVDADGRLLLFAFTASGTSAPQAAQSTLDRLAATVANCGCR</sequence>
<dbReference type="SUPFAM" id="SSF56601">
    <property type="entry name" value="beta-lactamase/transpeptidase-like"/>
    <property type="match status" value="1"/>
</dbReference>
<dbReference type="EC" id="3.4.16.4" evidence="5"/>
<keyword evidence="2 5" id="KW-0378">Hydrolase</keyword>
<evidence type="ECO:0000313" key="5">
    <source>
        <dbReference type="EMBL" id="NGO77490.1"/>
    </source>
</evidence>
<dbReference type="PANTHER" id="PTHR30023:SF0">
    <property type="entry name" value="PENICILLIN-SENSITIVE CARBOXYPEPTIDASE A"/>
    <property type="match status" value="1"/>
</dbReference>
<comment type="caution">
    <text evidence="5">The sequence shown here is derived from an EMBL/GenBank/DDBJ whole genome shotgun (WGS) entry which is preliminary data.</text>
</comment>
<keyword evidence="6" id="KW-1185">Reference proteome</keyword>
<dbReference type="Proteomes" id="UP000481109">
    <property type="component" value="Unassembled WGS sequence"/>
</dbReference>